<dbReference type="EMBL" id="JAESND010000004">
    <property type="protein sequence ID" value="MBM3116153.1"/>
    <property type="molecule type" value="Genomic_DNA"/>
</dbReference>
<comment type="caution">
    <text evidence="1">Lacks conserved residue(s) required for the propagation of feature annotation.</text>
</comment>
<proteinExistence type="inferred from homology"/>
<dbReference type="Proteomes" id="UP000809431">
    <property type="component" value="Unassembled WGS sequence"/>
</dbReference>
<dbReference type="CDD" id="cd02440">
    <property type="entry name" value="AdoMet_MTases"/>
    <property type="match status" value="1"/>
</dbReference>
<evidence type="ECO:0000313" key="3">
    <source>
        <dbReference type="Proteomes" id="UP000809431"/>
    </source>
</evidence>
<reference evidence="2 3" key="1">
    <citation type="submission" date="2021-01" db="EMBL/GenBank/DDBJ databases">
        <title>Draft Genome Sequence and Polyhydroxyalkanoate Biosynthetic Potential of Jeongeupia naejangsanensis Type Strain DSM 24253.</title>
        <authorList>
            <person name="Turrini P."/>
            <person name="Artuso I."/>
            <person name="Lugli G.A."/>
            <person name="Frangipani E."/>
            <person name="Ventura M."/>
            <person name="Visca P."/>
        </authorList>
    </citation>
    <scope>NUCLEOTIDE SEQUENCE [LARGE SCALE GENOMIC DNA]</scope>
    <source>
        <strain evidence="2 3">DSM 24253</strain>
    </source>
</reference>
<dbReference type="GO" id="GO:0032259">
    <property type="term" value="P:methylation"/>
    <property type="evidence" value="ECO:0007669"/>
    <property type="project" value="UniProtKB-KW"/>
</dbReference>
<feature type="binding site" evidence="1">
    <location>
        <position position="166"/>
    </location>
    <ligand>
        <name>S-adenosyl-L-methionine</name>
        <dbReference type="ChEBI" id="CHEBI:59789"/>
    </ligand>
</feature>
<comment type="function">
    <text evidence="1">Specifically methylates the guanosine in position 1516 of 16S rRNA.</text>
</comment>
<comment type="catalytic activity">
    <reaction evidence="1">
        <text>guanosine(1516) in 16S rRNA + S-adenosyl-L-methionine = N(2)-methylguanosine(1516) in 16S rRNA + S-adenosyl-L-homocysteine + H(+)</text>
        <dbReference type="Rhea" id="RHEA:43220"/>
        <dbReference type="Rhea" id="RHEA-COMP:10412"/>
        <dbReference type="Rhea" id="RHEA-COMP:10413"/>
        <dbReference type="ChEBI" id="CHEBI:15378"/>
        <dbReference type="ChEBI" id="CHEBI:57856"/>
        <dbReference type="ChEBI" id="CHEBI:59789"/>
        <dbReference type="ChEBI" id="CHEBI:74269"/>
        <dbReference type="ChEBI" id="CHEBI:74481"/>
        <dbReference type="EC" id="2.1.1.242"/>
    </reaction>
</comment>
<feature type="binding site" evidence="1">
    <location>
        <begin position="112"/>
        <end position="113"/>
    </location>
    <ligand>
        <name>S-adenosyl-L-methionine</name>
        <dbReference type="ChEBI" id="CHEBI:59789"/>
    </ligand>
</feature>
<keyword evidence="1" id="KW-0808">Transferase</keyword>
<comment type="similarity">
    <text evidence="1">Belongs to the methyltransferase superfamily. RsmJ family.</text>
</comment>
<protein>
    <recommendedName>
        <fullName evidence="1">Ribosomal RNA small subunit methyltransferase J</fullName>
        <ecNumber evidence="1">2.1.1.242</ecNumber>
    </recommendedName>
    <alternativeName>
        <fullName evidence="1">16S rRNA m2G1516 methyltransferase</fullName>
    </alternativeName>
    <alternativeName>
        <fullName evidence="1">rRNA (guanine-N(2)-)-methyltransferase</fullName>
    </alternativeName>
</protein>
<organism evidence="2 3">
    <name type="scientific">Jeongeupia naejangsanensis</name>
    <dbReference type="NCBI Taxonomy" id="613195"/>
    <lineage>
        <taxon>Bacteria</taxon>
        <taxon>Pseudomonadati</taxon>
        <taxon>Pseudomonadota</taxon>
        <taxon>Betaproteobacteria</taxon>
        <taxon>Neisseriales</taxon>
        <taxon>Chitinibacteraceae</taxon>
        <taxon>Jeongeupia</taxon>
    </lineage>
</organism>
<keyword evidence="1" id="KW-0698">rRNA processing</keyword>
<dbReference type="SUPFAM" id="SSF53335">
    <property type="entry name" value="S-adenosyl-L-methionine-dependent methyltransferases"/>
    <property type="match status" value="1"/>
</dbReference>
<keyword evidence="1" id="KW-0963">Cytoplasm</keyword>
<dbReference type="Pfam" id="PF04445">
    <property type="entry name" value="SAM_MT"/>
    <property type="match status" value="1"/>
</dbReference>
<comment type="caution">
    <text evidence="2">The sequence shown here is derived from an EMBL/GenBank/DDBJ whole genome shotgun (WGS) entry which is preliminary data.</text>
</comment>
<dbReference type="EC" id="2.1.1.242" evidence="1"/>
<feature type="binding site" evidence="1">
    <location>
        <begin position="96"/>
        <end position="97"/>
    </location>
    <ligand>
        <name>S-adenosyl-L-methionine</name>
        <dbReference type="ChEBI" id="CHEBI:59789"/>
    </ligand>
</feature>
<sequence length="244" mass="26114">MLLNAGGAIAGDLAERYGFAPVHEAPAEGYFLAFEDGRLVLQQTGDKARVCVDFVEGASAHRRKFGGGRGQPVAKAVGLKGGANPDVLDATAGQGRDAFVLASLGCTVTLIERSPVAAALLEDGLRRAALDADTAEIAKRMTLVHADSLQWLLDADAKSFDVVFLDPMFPEPDKRAKSKKEMAMFQALIGGDPDADALLAPARQVARQRVVVKRPRLAPWLAQLKPNFDYPGESTRFDAYLPLA</sequence>
<comment type="subcellular location">
    <subcellularLocation>
        <location evidence="1">Cytoplasm</location>
    </subcellularLocation>
</comment>
<dbReference type="InterPro" id="IPR029063">
    <property type="entry name" value="SAM-dependent_MTases_sf"/>
</dbReference>
<evidence type="ECO:0000313" key="2">
    <source>
        <dbReference type="EMBL" id="MBM3116153.1"/>
    </source>
</evidence>
<accession>A0ABS2BM46</accession>
<dbReference type="PANTHER" id="PTHR36112">
    <property type="entry name" value="RIBOSOMAL RNA SMALL SUBUNIT METHYLTRANSFERASE J"/>
    <property type="match status" value="1"/>
</dbReference>
<dbReference type="HAMAP" id="MF_01523">
    <property type="entry name" value="16SrRNA_methyltr_J"/>
    <property type="match status" value="1"/>
</dbReference>
<gene>
    <name evidence="1" type="primary">rsmJ</name>
    <name evidence="2" type="ORF">JMJ54_09930</name>
</gene>
<dbReference type="GO" id="GO:0008168">
    <property type="term" value="F:methyltransferase activity"/>
    <property type="evidence" value="ECO:0007669"/>
    <property type="project" value="UniProtKB-KW"/>
</dbReference>
<name>A0ABS2BM46_9NEIS</name>
<dbReference type="InterPro" id="IPR007536">
    <property type="entry name" value="16SrRNA_methylTrfase_J"/>
</dbReference>
<evidence type="ECO:0000256" key="1">
    <source>
        <dbReference type="HAMAP-Rule" id="MF_01523"/>
    </source>
</evidence>
<keyword evidence="3" id="KW-1185">Reference proteome</keyword>
<keyword evidence="1 2" id="KW-0489">Methyltransferase</keyword>
<dbReference type="Gene3D" id="3.40.50.150">
    <property type="entry name" value="Vaccinia Virus protein VP39"/>
    <property type="match status" value="1"/>
</dbReference>
<keyword evidence="1" id="KW-0949">S-adenosyl-L-methionine</keyword>
<dbReference type="PANTHER" id="PTHR36112:SF1">
    <property type="entry name" value="RIBOSOMAL RNA SMALL SUBUNIT METHYLTRANSFERASE J"/>
    <property type="match status" value="1"/>
</dbReference>